<dbReference type="GO" id="GO:0051539">
    <property type="term" value="F:4 iron, 4 sulfur cluster binding"/>
    <property type="evidence" value="ECO:0007669"/>
    <property type="project" value="UniProtKB-KW"/>
</dbReference>
<dbReference type="GO" id="GO:0016491">
    <property type="term" value="F:oxidoreductase activity"/>
    <property type="evidence" value="ECO:0007669"/>
    <property type="project" value="UniProtKB-KW"/>
</dbReference>
<keyword evidence="3" id="KW-0560">Oxidoreductase</keyword>
<reference evidence="8 9" key="1">
    <citation type="submission" date="2017-04" db="EMBL/GenBank/DDBJ databases">
        <title>The whole genome sequencing and assembly of Halobacillus mangrovi strain.</title>
        <authorList>
            <person name="Lee S.-J."/>
            <person name="Park M.-K."/>
            <person name="Kim J.-Y."/>
            <person name="Lee Y.-J."/>
            <person name="Yi H."/>
            <person name="Bahn Y.-S."/>
            <person name="Kim J.F."/>
            <person name="Lee D.-W."/>
        </authorList>
    </citation>
    <scope>NUCLEOTIDE SEQUENCE [LARGE SCALE GENOMIC DNA]</scope>
    <source>
        <strain evidence="8 9">KTB 131</strain>
    </source>
</reference>
<dbReference type="SUPFAM" id="SSF103501">
    <property type="entry name" value="Respiratory nitrate reductase 1 gamma chain"/>
    <property type="match status" value="1"/>
</dbReference>
<dbReference type="InterPro" id="IPR051460">
    <property type="entry name" value="HdrC_iron-sulfur_subunit"/>
</dbReference>
<feature type="transmembrane region" description="Helical" evidence="6">
    <location>
        <begin position="71"/>
        <end position="92"/>
    </location>
</feature>
<keyword evidence="6" id="KW-1133">Transmembrane helix</keyword>
<proteinExistence type="predicted"/>
<dbReference type="SUPFAM" id="SSF46548">
    <property type="entry name" value="alpha-helical ferredoxin"/>
    <property type="match status" value="1"/>
</dbReference>
<dbReference type="InterPro" id="IPR017896">
    <property type="entry name" value="4Fe4S_Fe-S-bd"/>
</dbReference>
<organism evidence="8 9">
    <name type="scientific">Halobacillus mangrovi</name>
    <dbReference type="NCBI Taxonomy" id="402384"/>
    <lineage>
        <taxon>Bacteria</taxon>
        <taxon>Bacillati</taxon>
        <taxon>Bacillota</taxon>
        <taxon>Bacilli</taxon>
        <taxon>Bacillales</taxon>
        <taxon>Bacillaceae</taxon>
        <taxon>Halobacillus</taxon>
    </lineage>
</organism>
<dbReference type="InterPro" id="IPR017900">
    <property type="entry name" value="4Fe4S_Fe_S_CS"/>
</dbReference>
<dbReference type="Pfam" id="PF13183">
    <property type="entry name" value="Fer4_8"/>
    <property type="match status" value="1"/>
</dbReference>
<dbReference type="RefSeq" id="WP_085028181.1">
    <property type="nucleotide sequence ID" value="NZ_CP020772.1"/>
</dbReference>
<dbReference type="OrthoDB" id="9794954at2"/>
<evidence type="ECO:0000313" key="9">
    <source>
        <dbReference type="Proteomes" id="UP000192527"/>
    </source>
</evidence>
<dbReference type="InterPro" id="IPR036197">
    <property type="entry name" value="NarG-like_sf"/>
</dbReference>
<sequence>MNPLLLANWILFLGVTIYGLYLFVRVVRTRIAYIKMGKKFEFDGEIKRRMEKIWIYVFGQKKLLKDKKSGAIHVMMFYGFLLVQFGAIDFIWKGLAPDSHLPLGPLYPGFTFFQELVTLTILVAVVWAFYRRYIEKLVRLKRGFKAGLVLLFIGGLMISVLVGNGMGLIWHGHEGAWTEPIATLIASAFSWLPPAAAATVFFIMWWIHLLILLTFLVYVPQSKHAHLIAAPVNVFLSREEPPGKLKPIDFEIDEEADEEDVSFGVGKIEDFNQLQMIDFYACVECGRCTNVCPASGSGKMLSPMDLIIKLRDHLTEKGAAVTGQSPWVPQYAFSGTEGNTLAQMARSQGSDEAAATLDAVQNKSLIGDVITEEELWACTTCRNCEDACPVMNEHVDKIIDLRRYLVLTEGKMDADGQRAMMNIERQGNPWGLSKKEREDWRNLDEEVHIPTVKELKKSGEDFEYLFWVSSMGSYDNRSQKIAMAFAKLMNKAGIKFAILGNKEQNSGDTARRMGNEFLFQELAEKNMKEFNKHDVKKIITIDPHAYNIFKNEYPDFGLEAEVYHHTEMLSKWLKEGLLKPEGVVKEKITYHDSCYLGRYNEVYQPPREVLEMIPGVEVVEMKRNRSNGMCCGAGGGMMWMEEKSGNRVNVARTEQALEVEPTMISSGCPFCLTMLSDGTKAKEVEEEVSTMDIAEILAKSIFEKTEEKTA</sequence>
<evidence type="ECO:0000256" key="5">
    <source>
        <dbReference type="ARBA" id="ARBA00023014"/>
    </source>
</evidence>
<feature type="domain" description="4Fe-4S ferredoxin-type" evidence="7">
    <location>
        <begin position="367"/>
        <end position="398"/>
    </location>
</feature>
<dbReference type="PANTHER" id="PTHR43255">
    <property type="entry name" value="IRON-SULFUR-BINDING OXIDOREDUCTASE FADF-RELATED-RELATED"/>
    <property type="match status" value="1"/>
</dbReference>
<evidence type="ECO:0000256" key="4">
    <source>
        <dbReference type="ARBA" id="ARBA00023004"/>
    </source>
</evidence>
<evidence type="ECO:0000313" key="8">
    <source>
        <dbReference type="EMBL" id="ARI76039.1"/>
    </source>
</evidence>
<dbReference type="Gene3D" id="1.10.1060.10">
    <property type="entry name" value="Alpha-helical ferredoxin"/>
    <property type="match status" value="1"/>
</dbReference>
<accession>A0A1W5ZRX7</accession>
<keyword evidence="9" id="KW-1185">Reference proteome</keyword>
<keyword evidence="5" id="KW-0411">Iron-sulfur</keyword>
<feature type="transmembrane region" description="Helical" evidence="6">
    <location>
        <begin position="191"/>
        <end position="219"/>
    </location>
</feature>
<protein>
    <recommendedName>
        <fullName evidence="7">4Fe-4S ferredoxin-type domain-containing protein</fullName>
    </recommendedName>
</protein>
<feature type="transmembrane region" description="Helical" evidence="6">
    <location>
        <begin position="6"/>
        <end position="27"/>
    </location>
</feature>
<dbReference type="PANTHER" id="PTHR43255:SF1">
    <property type="entry name" value="IRON-SULFUR-BINDING OXIDOREDUCTASE FADF-RELATED"/>
    <property type="match status" value="1"/>
</dbReference>
<gene>
    <name evidence="8" type="ORF">HM131_03960</name>
</gene>
<feature type="domain" description="4Fe-4S ferredoxin-type" evidence="7">
    <location>
        <begin position="273"/>
        <end position="303"/>
    </location>
</feature>
<keyword evidence="1" id="KW-0004">4Fe-4S</keyword>
<evidence type="ECO:0000256" key="2">
    <source>
        <dbReference type="ARBA" id="ARBA00022723"/>
    </source>
</evidence>
<dbReference type="Pfam" id="PF02754">
    <property type="entry name" value="CCG"/>
    <property type="match status" value="2"/>
</dbReference>
<feature type="transmembrane region" description="Helical" evidence="6">
    <location>
        <begin position="150"/>
        <end position="171"/>
    </location>
</feature>
<evidence type="ECO:0000256" key="3">
    <source>
        <dbReference type="ARBA" id="ARBA00023002"/>
    </source>
</evidence>
<dbReference type="Proteomes" id="UP000192527">
    <property type="component" value="Chromosome"/>
</dbReference>
<dbReference type="PROSITE" id="PS00198">
    <property type="entry name" value="4FE4S_FER_1"/>
    <property type="match status" value="2"/>
</dbReference>
<dbReference type="AlphaFoldDB" id="A0A1W5ZRX7"/>
<keyword evidence="6" id="KW-0812">Transmembrane</keyword>
<dbReference type="GO" id="GO:0005886">
    <property type="term" value="C:plasma membrane"/>
    <property type="evidence" value="ECO:0007669"/>
    <property type="project" value="TreeGrafter"/>
</dbReference>
<dbReference type="STRING" id="402384.HM131_03960"/>
<dbReference type="GO" id="GO:0046872">
    <property type="term" value="F:metal ion binding"/>
    <property type="evidence" value="ECO:0007669"/>
    <property type="project" value="UniProtKB-KW"/>
</dbReference>
<evidence type="ECO:0000256" key="1">
    <source>
        <dbReference type="ARBA" id="ARBA00022485"/>
    </source>
</evidence>
<dbReference type="Gene3D" id="1.20.950.20">
    <property type="entry name" value="Transmembrane di-heme cytochromes, Chain C"/>
    <property type="match status" value="1"/>
</dbReference>
<name>A0A1W5ZRX7_9BACI</name>
<dbReference type="InterPro" id="IPR004017">
    <property type="entry name" value="Cys_rich_dom"/>
</dbReference>
<evidence type="ECO:0000256" key="6">
    <source>
        <dbReference type="SAM" id="Phobius"/>
    </source>
</evidence>
<feature type="transmembrane region" description="Helical" evidence="6">
    <location>
        <begin position="112"/>
        <end position="130"/>
    </location>
</feature>
<evidence type="ECO:0000259" key="7">
    <source>
        <dbReference type="PROSITE" id="PS51379"/>
    </source>
</evidence>
<keyword evidence="2" id="KW-0479">Metal-binding</keyword>
<keyword evidence="6" id="KW-0472">Membrane</keyword>
<dbReference type="PROSITE" id="PS51379">
    <property type="entry name" value="4FE4S_FER_2"/>
    <property type="match status" value="2"/>
</dbReference>
<dbReference type="EMBL" id="CP020772">
    <property type="protein sequence ID" value="ARI76039.1"/>
    <property type="molecule type" value="Genomic_DNA"/>
</dbReference>
<keyword evidence="4" id="KW-0408">Iron</keyword>
<dbReference type="InterPro" id="IPR009051">
    <property type="entry name" value="Helical_ferredxn"/>
</dbReference>
<dbReference type="KEGG" id="hmn:HM131_03960"/>